<evidence type="ECO:0000313" key="2">
    <source>
        <dbReference type="EMBL" id="KAG5183184.1"/>
    </source>
</evidence>
<dbReference type="Gene3D" id="3.40.50.720">
    <property type="entry name" value="NAD(P)-binding Rossmann-like Domain"/>
    <property type="match status" value="1"/>
</dbReference>
<dbReference type="GO" id="GO:0016491">
    <property type="term" value="F:oxidoreductase activity"/>
    <property type="evidence" value="ECO:0007669"/>
    <property type="project" value="InterPro"/>
</dbReference>
<dbReference type="PANTHER" id="PTHR38015">
    <property type="entry name" value="BLR6086 PROTEIN"/>
    <property type="match status" value="1"/>
</dbReference>
<accession>A0A835Z4V9</accession>
<dbReference type="EMBL" id="JAFCMP010000223">
    <property type="protein sequence ID" value="KAG5183184.1"/>
    <property type="molecule type" value="Genomic_DNA"/>
</dbReference>
<dbReference type="SUPFAM" id="SSF51735">
    <property type="entry name" value="NAD(P)-binding Rossmann-fold domains"/>
    <property type="match status" value="1"/>
</dbReference>
<dbReference type="Gene3D" id="1.10.1040.10">
    <property type="entry name" value="N-(1-d-carboxylethyl)-l-norvaline Dehydrogenase, domain 2"/>
    <property type="match status" value="1"/>
</dbReference>
<dbReference type="PANTHER" id="PTHR38015:SF1">
    <property type="entry name" value="OPINE DEHYDROGENASE DOMAIN-CONTAINING PROTEIN"/>
    <property type="match status" value="1"/>
</dbReference>
<dbReference type="SUPFAM" id="SSF48179">
    <property type="entry name" value="6-phosphogluconate dehydrogenase C-terminal domain-like"/>
    <property type="match status" value="1"/>
</dbReference>
<feature type="domain" description="Opine dehydrogenase" evidence="1">
    <location>
        <begin position="210"/>
        <end position="387"/>
    </location>
</feature>
<dbReference type="InterPro" id="IPR036291">
    <property type="entry name" value="NAD(P)-bd_dom_sf"/>
</dbReference>
<comment type="caution">
    <text evidence="2">The sequence shown here is derived from an EMBL/GenBank/DDBJ whole genome shotgun (WGS) entry which is preliminary data.</text>
</comment>
<sequence length="439" mass="48267">MTLSVAQAAESIKALKASVEGWRPRQVTICGGGNGAHVSAAFLASLGIRVNVFTRQPAKWSRALTLDTAGSSWAARGTLSGKLSVVTSDPMEAVAGSDVVIIAAPANAHPPLLAAIAPHFDDGAAVGALFAQGGFDWAAAHAFGEEHMARVGVLFGLQNIPWICKIKEYGKSARIIGPKRCLYVATFPVEQRDDMARRIEAMFDIPCQTLPNFLNLTLTPSNQIIHPARYYGIFRDWDGTSSYDRAEIERRNGMTLYDNFDEFSAEVLATIDNELQQIKAALCQRFPQLDLSYVTPIGERIVTQYGPDVTDTSSLKQIFCSNRGYKGCNTPMKELEGGKRVMPNVDTRLFWEDIPFGLCILKNLAELLGNFPTPTIDFLIRWHQQFMGVTYLNADGQLNPLVLQGTGAPYKYGIHRAEDVVKTCLPQSLLNYKHPLSKL</sequence>
<evidence type="ECO:0000313" key="3">
    <source>
        <dbReference type="Proteomes" id="UP000664859"/>
    </source>
</evidence>
<dbReference type="InterPro" id="IPR013328">
    <property type="entry name" value="6PGD_dom2"/>
</dbReference>
<dbReference type="InterPro" id="IPR008927">
    <property type="entry name" value="6-PGluconate_DH-like_C_sf"/>
</dbReference>
<organism evidence="2 3">
    <name type="scientific">Tribonema minus</name>
    <dbReference type="NCBI Taxonomy" id="303371"/>
    <lineage>
        <taxon>Eukaryota</taxon>
        <taxon>Sar</taxon>
        <taxon>Stramenopiles</taxon>
        <taxon>Ochrophyta</taxon>
        <taxon>PX clade</taxon>
        <taxon>Xanthophyceae</taxon>
        <taxon>Tribonematales</taxon>
        <taxon>Tribonemataceae</taxon>
        <taxon>Tribonema</taxon>
    </lineage>
</organism>
<evidence type="ECO:0000259" key="1">
    <source>
        <dbReference type="Pfam" id="PF02317"/>
    </source>
</evidence>
<dbReference type="Pfam" id="PF02317">
    <property type="entry name" value="Octopine_DH"/>
    <property type="match status" value="1"/>
</dbReference>
<proteinExistence type="predicted"/>
<dbReference type="InterPro" id="IPR003421">
    <property type="entry name" value="Opine_DH"/>
</dbReference>
<gene>
    <name evidence="2" type="ORF">JKP88DRAFT_256454</name>
</gene>
<dbReference type="AlphaFoldDB" id="A0A835Z4V9"/>
<dbReference type="InterPro" id="IPR051729">
    <property type="entry name" value="Opine/Lysopine_DH"/>
</dbReference>
<keyword evidence="3" id="KW-1185">Reference proteome</keyword>
<reference evidence="2" key="1">
    <citation type="submission" date="2021-02" db="EMBL/GenBank/DDBJ databases">
        <title>First Annotated Genome of the Yellow-green Alga Tribonema minus.</title>
        <authorList>
            <person name="Mahan K.M."/>
        </authorList>
    </citation>
    <scope>NUCLEOTIDE SEQUENCE</scope>
    <source>
        <strain evidence="2">UTEX B ZZ1240</strain>
    </source>
</reference>
<name>A0A835Z4V9_9STRA</name>
<dbReference type="OrthoDB" id="6058913at2759"/>
<dbReference type="Proteomes" id="UP000664859">
    <property type="component" value="Unassembled WGS sequence"/>
</dbReference>
<protein>
    <submittedName>
        <fullName evidence="2">NAD/NADP octopine/nopaline dehydrogenase</fullName>
    </submittedName>
</protein>